<sequence>MRYAIIDPMLVAKNIINIVEWEGGEWLPPRGTHVLACPLANTGDTYNFTTREFEIHSVVNTD</sequence>
<reference evidence="2" key="1">
    <citation type="submission" date="2020-04" db="EMBL/GenBank/DDBJ databases">
        <authorList>
            <person name="Chiriac C."/>
            <person name="Salcher M."/>
            <person name="Ghai R."/>
            <person name="Kavagutti S V."/>
        </authorList>
    </citation>
    <scope>NUCLEOTIDE SEQUENCE</scope>
</reference>
<evidence type="ECO:0000313" key="2">
    <source>
        <dbReference type="EMBL" id="CAB4134415.1"/>
    </source>
</evidence>
<evidence type="ECO:0000313" key="1">
    <source>
        <dbReference type="EMBL" id="CAB4127784.1"/>
    </source>
</evidence>
<accession>A0A6J5LJR1</accession>
<proteinExistence type="predicted"/>
<dbReference type="EMBL" id="LR796286">
    <property type="protein sequence ID" value="CAB4134415.1"/>
    <property type="molecule type" value="Genomic_DNA"/>
</dbReference>
<name>A0A6J5LJR1_9CAUD</name>
<protein>
    <submittedName>
        <fullName evidence="2">Uncharacterized protein</fullName>
    </submittedName>
</protein>
<dbReference type="EMBL" id="LR796216">
    <property type="protein sequence ID" value="CAB4127784.1"/>
    <property type="molecule type" value="Genomic_DNA"/>
</dbReference>
<gene>
    <name evidence="2" type="ORF">UFOVP268_56</name>
    <name evidence="1" type="ORF">UFOVP97_38</name>
</gene>
<organism evidence="2">
    <name type="scientific">uncultured Caudovirales phage</name>
    <dbReference type="NCBI Taxonomy" id="2100421"/>
    <lineage>
        <taxon>Viruses</taxon>
        <taxon>Duplodnaviria</taxon>
        <taxon>Heunggongvirae</taxon>
        <taxon>Uroviricota</taxon>
        <taxon>Caudoviricetes</taxon>
        <taxon>Peduoviridae</taxon>
        <taxon>Maltschvirus</taxon>
        <taxon>Maltschvirus maltsch</taxon>
    </lineage>
</organism>